<proteinExistence type="predicted"/>
<dbReference type="Proteomes" id="UP001162501">
    <property type="component" value="Chromosome 5"/>
</dbReference>
<dbReference type="EMBL" id="OX596089">
    <property type="protein sequence ID" value="CAI9710324.1"/>
    <property type="molecule type" value="Genomic_DNA"/>
</dbReference>
<name>A0ACB0FDJ2_RANTA</name>
<gene>
    <name evidence="1" type="ORF">MRATA1EN3_LOCUS21537</name>
</gene>
<sequence length="448" mass="47418">MWKDSDELCYRSAKEKSICKPNSPVLKDLPIAAFSQRLELGRGGPAMRCDGDEEGVCPEAQPSSLVPSSSSLSFPPWLWAAGGPHTALERCMLPLGTAGAVVAPKALLLLPTTQPPALESCFGARNIFVDSPSYRLLHLSCSFLKRFGLTSVKRHGNRISVAPGRPAFRRAHTAGAAREPHLRRKSLAGREPHRRRRRRSRSLYPGFQLAVPRGFPRPPPSRQSRDSSSRPESPPTGKIPGPPSRSPCPLPWLLQLGSAPTSCWALGRRARAGVPGDRARSWPRPGRQGVGGGRERPAVSAPSRSDFQTCACVAAAPGWLRAPCVPEPVGQPLLGECSSVLSARSARASGPATVPAVVKPAPSQPPAPAPCGVRTRGRQKGAPDRVGCFQGDLPSPGLERGRLVPGDIVCPLAPTPETRGANAPGGSKGLSLKSGKPARLRPPAPTAR</sequence>
<organism evidence="1 2">
    <name type="scientific">Rangifer tarandus platyrhynchus</name>
    <name type="common">Svalbard reindeer</name>
    <dbReference type="NCBI Taxonomy" id="3082113"/>
    <lineage>
        <taxon>Eukaryota</taxon>
        <taxon>Metazoa</taxon>
        <taxon>Chordata</taxon>
        <taxon>Craniata</taxon>
        <taxon>Vertebrata</taxon>
        <taxon>Euteleostomi</taxon>
        <taxon>Mammalia</taxon>
        <taxon>Eutheria</taxon>
        <taxon>Laurasiatheria</taxon>
        <taxon>Artiodactyla</taxon>
        <taxon>Ruminantia</taxon>
        <taxon>Pecora</taxon>
        <taxon>Cervidae</taxon>
        <taxon>Odocoileinae</taxon>
        <taxon>Rangifer</taxon>
    </lineage>
</organism>
<protein>
    <submittedName>
        <fullName evidence="1">Uncharacterized protein</fullName>
    </submittedName>
</protein>
<evidence type="ECO:0000313" key="1">
    <source>
        <dbReference type="EMBL" id="CAI9710324.1"/>
    </source>
</evidence>
<accession>A0ACB0FDJ2</accession>
<reference evidence="1" key="1">
    <citation type="submission" date="2023-05" db="EMBL/GenBank/DDBJ databases">
        <authorList>
            <consortium name="ELIXIR-Norway"/>
        </authorList>
    </citation>
    <scope>NUCLEOTIDE SEQUENCE</scope>
</reference>
<evidence type="ECO:0000313" key="2">
    <source>
        <dbReference type="Proteomes" id="UP001162501"/>
    </source>
</evidence>